<proteinExistence type="predicted"/>
<dbReference type="AlphaFoldDB" id="X1H4E0"/>
<sequence>MIKPAVEIINFFETVPISTDGYAIGKVACPMDEKVTILEICAEAQTVCELHGYYLGKEIDKWGGLTWPGIAHRVWRQLELEGGKEYILTADNKSAVVDAWVSVLLVIFREGRL</sequence>
<reference evidence="1" key="1">
    <citation type="journal article" date="2014" name="Front. Microbiol.">
        <title>High frequency of phylogenetically diverse reductive dehalogenase-homologous genes in deep subseafloor sedimentary metagenomes.</title>
        <authorList>
            <person name="Kawai M."/>
            <person name="Futagami T."/>
            <person name="Toyoda A."/>
            <person name="Takaki Y."/>
            <person name="Nishi S."/>
            <person name="Hori S."/>
            <person name="Arai W."/>
            <person name="Tsubouchi T."/>
            <person name="Morono Y."/>
            <person name="Uchiyama I."/>
            <person name="Ito T."/>
            <person name="Fujiyama A."/>
            <person name="Inagaki F."/>
            <person name="Takami H."/>
        </authorList>
    </citation>
    <scope>NUCLEOTIDE SEQUENCE</scope>
    <source>
        <strain evidence="1">Expedition CK06-06</strain>
    </source>
</reference>
<accession>X1H4E0</accession>
<name>X1H4E0_9ZZZZ</name>
<comment type="caution">
    <text evidence="1">The sequence shown here is derived from an EMBL/GenBank/DDBJ whole genome shotgun (WGS) entry which is preliminary data.</text>
</comment>
<gene>
    <name evidence="1" type="ORF">S03H2_33492</name>
</gene>
<dbReference type="EMBL" id="BARU01020383">
    <property type="protein sequence ID" value="GAH48724.1"/>
    <property type="molecule type" value="Genomic_DNA"/>
</dbReference>
<organism evidence="1">
    <name type="scientific">marine sediment metagenome</name>
    <dbReference type="NCBI Taxonomy" id="412755"/>
    <lineage>
        <taxon>unclassified sequences</taxon>
        <taxon>metagenomes</taxon>
        <taxon>ecological metagenomes</taxon>
    </lineage>
</organism>
<protein>
    <submittedName>
        <fullName evidence="1">Uncharacterized protein</fullName>
    </submittedName>
</protein>
<evidence type="ECO:0000313" key="1">
    <source>
        <dbReference type="EMBL" id="GAH48724.1"/>
    </source>
</evidence>